<evidence type="ECO:0000313" key="11">
    <source>
        <dbReference type="EMBL" id="OGG54437.1"/>
    </source>
</evidence>
<keyword evidence="3 10" id="KW-0547">Nucleotide-binding</keyword>
<dbReference type="GO" id="GO:0003723">
    <property type="term" value="F:RNA binding"/>
    <property type="evidence" value="ECO:0007669"/>
    <property type="project" value="UniProtKB-KW"/>
</dbReference>
<evidence type="ECO:0000256" key="7">
    <source>
        <dbReference type="ARBA" id="ARBA00048248"/>
    </source>
</evidence>
<evidence type="ECO:0000256" key="2">
    <source>
        <dbReference type="ARBA" id="ARBA00022598"/>
    </source>
</evidence>
<dbReference type="FunFam" id="1.10.240.10:FF:000001">
    <property type="entry name" value="Tyrosine--tRNA ligase"/>
    <property type="match status" value="1"/>
</dbReference>
<dbReference type="InterPro" id="IPR002305">
    <property type="entry name" value="aa-tRNA-synth_Ic"/>
</dbReference>
<evidence type="ECO:0000256" key="4">
    <source>
        <dbReference type="ARBA" id="ARBA00022840"/>
    </source>
</evidence>
<dbReference type="GO" id="GO:0005829">
    <property type="term" value="C:cytosol"/>
    <property type="evidence" value="ECO:0007669"/>
    <property type="project" value="TreeGrafter"/>
</dbReference>
<dbReference type="InterPro" id="IPR036986">
    <property type="entry name" value="S4_RNA-bd_sf"/>
</dbReference>
<gene>
    <name evidence="11" type="ORF">A3D62_01920</name>
</gene>
<comment type="caution">
    <text evidence="11">The sequence shown here is derived from an EMBL/GenBank/DDBJ whole genome shotgun (WGS) entry which is preliminary data.</text>
</comment>
<organism evidence="11 12">
    <name type="scientific">Candidatus Kaiserbacteria bacterium RIFCSPHIGHO2_02_FULL_49_11</name>
    <dbReference type="NCBI Taxonomy" id="1798489"/>
    <lineage>
        <taxon>Bacteria</taxon>
        <taxon>Candidatus Kaiseribacteriota</taxon>
    </lineage>
</organism>
<dbReference type="Gene3D" id="3.10.290.10">
    <property type="entry name" value="RNA-binding S4 domain"/>
    <property type="match status" value="1"/>
</dbReference>
<evidence type="ECO:0000256" key="8">
    <source>
        <dbReference type="NCBIfam" id="TIGR00234"/>
    </source>
</evidence>
<dbReference type="PANTHER" id="PTHR11766:SF0">
    <property type="entry name" value="TYROSINE--TRNA LIGASE, MITOCHONDRIAL"/>
    <property type="match status" value="1"/>
</dbReference>
<dbReference type="PROSITE" id="PS50889">
    <property type="entry name" value="S4"/>
    <property type="match status" value="1"/>
</dbReference>
<sequence>MFWFSKPHTERPKTKLSDMLRERGYVYQHSSPLEEITDGPQRTLYLGIDPSADSLHVGNLVGLLVLRHFLEAGHKVILLTGGGTGMIGDPGGKSEERNLLDEATVARNSRAVSAQIRTVFGSSGFAEENNARWLSQLQLLDFLRDVGKHFTINSMIKKDTVKTRLDAESPMSFTEFSYSLLQGYDFLHLNEKYGCDVQVGGSDQWSNILSGVEFIRRKTDKKVYALTWPLLINKSTGKKFGKSEAGAMWLDSQKTLPFEFYQFWFNTTDTDVKEYLLKMTLLSIEEIDDLMKEQEVHPSARAAQKKLAYEVTALVHGYKEAVAARDFKSVPKVTAGTLRDVLKDLSTNELRRLVEQGGVTIGDKKATDINEEAHAGDIIRIGKSRFYRVE</sequence>
<dbReference type="GO" id="GO:0006437">
    <property type="term" value="P:tyrosyl-tRNA aminoacylation"/>
    <property type="evidence" value="ECO:0007669"/>
    <property type="project" value="UniProtKB-UniRule"/>
</dbReference>
<evidence type="ECO:0000313" key="12">
    <source>
        <dbReference type="Proteomes" id="UP000177659"/>
    </source>
</evidence>
<dbReference type="EC" id="6.1.1.1" evidence="1 8"/>
<proteinExistence type="inferred from homology"/>
<keyword evidence="5 10" id="KW-0648">Protein biosynthesis</keyword>
<protein>
    <recommendedName>
        <fullName evidence="1 8">Tyrosine--tRNA ligase</fullName>
        <ecNumber evidence="1 8">6.1.1.1</ecNumber>
    </recommendedName>
</protein>
<dbReference type="NCBIfam" id="TIGR00234">
    <property type="entry name" value="tyrS"/>
    <property type="match status" value="1"/>
</dbReference>
<dbReference type="Gene3D" id="1.10.240.10">
    <property type="entry name" value="Tyrosyl-Transfer RNA Synthetase"/>
    <property type="match status" value="1"/>
</dbReference>
<reference evidence="11 12" key="1">
    <citation type="journal article" date="2016" name="Nat. Commun.">
        <title>Thousands of microbial genomes shed light on interconnected biogeochemical processes in an aquifer system.</title>
        <authorList>
            <person name="Anantharaman K."/>
            <person name="Brown C.T."/>
            <person name="Hug L.A."/>
            <person name="Sharon I."/>
            <person name="Castelle C.J."/>
            <person name="Probst A.J."/>
            <person name="Thomas B.C."/>
            <person name="Singh A."/>
            <person name="Wilkins M.J."/>
            <person name="Karaoz U."/>
            <person name="Brodie E.L."/>
            <person name="Williams K.H."/>
            <person name="Hubbard S.S."/>
            <person name="Banfield J.F."/>
        </authorList>
    </citation>
    <scope>NUCLEOTIDE SEQUENCE [LARGE SCALE GENOMIC DNA]</scope>
</reference>
<dbReference type="InterPro" id="IPR002307">
    <property type="entry name" value="Tyr-tRNA-ligase"/>
</dbReference>
<dbReference type="PROSITE" id="PS00178">
    <property type="entry name" value="AA_TRNA_LIGASE_I"/>
    <property type="match status" value="1"/>
</dbReference>
<evidence type="ECO:0000256" key="6">
    <source>
        <dbReference type="ARBA" id="ARBA00023146"/>
    </source>
</evidence>
<dbReference type="EMBL" id="MFLC01000038">
    <property type="protein sequence ID" value="OGG54437.1"/>
    <property type="molecule type" value="Genomic_DNA"/>
</dbReference>
<dbReference type="Pfam" id="PF00579">
    <property type="entry name" value="tRNA-synt_1b"/>
    <property type="match status" value="1"/>
</dbReference>
<keyword evidence="6 10" id="KW-0030">Aminoacyl-tRNA synthetase</keyword>
<keyword evidence="9" id="KW-0694">RNA-binding</keyword>
<dbReference type="Proteomes" id="UP000177659">
    <property type="component" value="Unassembled WGS sequence"/>
</dbReference>
<evidence type="ECO:0000256" key="5">
    <source>
        <dbReference type="ARBA" id="ARBA00022917"/>
    </source>
</evidence>
<evidence type="ECO:0000256" key="9">
    <source>
        <dbReference type="PROSITE-ProRule" id="PRU00182"/>
    </source>
</evidence>
<dbReference type="InterPro" id="IPR024088">
    <property type="entry name" value="Tyr-tRNA-ligase_bac-type"/>
</dbReference>
<keyword evidence="4 10" id="KW-0067">ATP-binding</keyword>
<comment type="catalytic activity">
    <reaction evidence="7">
        <text>tRNA(Tyr) + L-tyrosine + ATP = L-tyrosyl-tRNA(Tyr) + AMP + diphosphate + H(+)</text>
        <dbReference type="Rhea" id="RHEA:10220"/>
        <dbReference type="Rhea" id="RHEA-COMP:9706"/>
        <dbReference type="Rhea" id="RHEA-COMP:9707"/>
        <dbReference type="ChEBI" id="CHEBI:15378"/>
        <dbReference type="ChEBI" id="CHEBI:30616"/>
        <dbReference type="ChEBI" id="CHEBI:33019"/>
        <dbReference type="ChEBI" id="CHEBI:58315"/>
        <dbReference type="ChEBI" id="CHEBI:78442"/>
        <dbReference type="ChEBI" id="CHEBI:78536"/>
        <dbReference type="ChEBI" id="CHEBI:456215"/>
        <dbReference type="EC" id="6.1.1.1"/>
    </reaction>
</comment>
<dbReference type="SUPFAM" id="SSF52374">
    <property type="entry name" value="Nucleotidylyl transferase"/>
    <property type="match status" value="1"/>
</dbReference>
<name>A0A1F6CZ94_9BACT</name>
<dbReference type="GO" id="GO:0005524">
    <property type="term" value="F:ATP binding"/>
    <property type="evidence" value="ECO:0007669"/>
    <property type="project" value="UniProtKB-KW"/>
</dbReference>
<evidence type="ECO:0000256" key="1">
    <source>
        <dbReference type="ARBA" id="ARBA00013160"/>
    </source>
</evidence>
<dbReference type="GO" id="GO:0004831">
    <property type="term" value="F:tyrosine-tRNA ligase activity"/>
    <property type="evidence" value="ECO:0007669"/>
    <property type="project" value="UniProtKB-UniRule"/>
</dbReference>
<dbReference type="CDD" id="cd00165">
    <property type="entry name" value="S4"/>
    <property type="match status" value="1"/>
</dbReference>
<dbReference type="Gene3D" id="3.40.50.620">
    <property type="entry name" value="HUPs"/>
    <property type="match status" value="1"/>
</dbReference>
<dbReference type="InterPro" id="IPR014729">
    <property type="entry name" value="Rossmann-like_a/b/a_fold"/>
</dbReference>
<evidence type="ECO:0000256" key="3">
    <source>
        <dbReference type="ARBA" id="ARBA00022741"/>
    </source>
</evidence>
<dbReference type="SUPFAM" id="SSF55174">
    <property type="entry name" value="Alpha-L RNA-binding motif"/>
    <property type="match status" value="1"/>
</dbReference>
<keyword evidence="2 10" id="KW-0436">Ligase</keyword>
<dbReference type="PRINTS" id="PR01040">
    <property type="entry name" value="TRNASYNTHTYR"/>
</dbReference>
<comment type="similarity">
    <text evidence="10">Belongs to the class-I aminoacyl-tRNA synthetase family.</text>
</comment>
<dbReference type="AlphaFoldDB" id="A0A1F6CZ94"/>
<dbReference type="PANTHER" id="PTHR11766">
    <property type="entry name" value="TYROSYL-TRNA SYNTHETASE"/>
    <property type="match status" value="1"/>
</dbReference>
<accession>A0A1F6CZ94</accession>
<evidence type="ECO:0000256" key="10">
    <source>
        <dbReference type="RuleBase" id="RU363036"/>
    </source>
</evidence>
<dbReference type="CDD" id="cd00805">
    <property type="entry name" value="TyrRS_core"/>
    <property type="match status" value="1"/>
</dbReference>
<dbReference type="InterPro" id="IPR001412">
    <property type="entry name" value="aa-tRNA-synth_I_CS"/>
</dbReference>